<reference evidence="1 2" key="2">
    <citation type="journal article" date="2016" name="Genome Announc.">
        <title>Complete Genome Sequence of a Strain of Azospirillum thiophilum Isolated from a Sulfide Spring.</title>
        <authorList>
            <person name="Fomenkov A."/>
            <person name="Vincze T."/>
            <person name="Grabovich M."/>
            <person name="Anton B.P."/>
            <person name="Dubinina G."/>
            <person name="Orlova M."/>
            <person name="Belousova E."/>
            <person name="Roberts R.J."/>
        </authorList>
    </citation>
    <scope>NUCLEOTIDE SEQUENCE [LARGE SCALE GENOMIC DNA]</scope>
    <source>
        <strain evidence="1 2">BV-S</strain>
    </source>
</reference>
<dbReference type="KEGG" id="ati:AL072_30930"/>
<gene>
    <name evidence="1" type="ORF">AL072_30930</name>
</gene>
<accession>A0AAC8W580</accession>
<dbReference type="Proteomes" id="UP000069935">
    <property type="component" value="Chromosome 6"/>
</dbReference>
<protein>
    <submittedName>
        <fullName evidence="1">Uncharacterized protein</fullName>
    </submittedName>
</protein>
<sequence>MSPVEQEIRRRVIADEPIRLKDLGEHAVLAQAEALVHSRMFGDVVAALAADWADLDDPDGASALIADGLKGNPDRLVLAHAIGALAENPPPDLRRFVQALEVRSRDTSSDPLARIEAVAGLMRLALLDSRWARFALASVVMLEDVEGPWANAMLCRLAALAYEQFHDSEAVQLLEKLASGEGVSEAAFQRGMVSFGQALEGATFNAVADGLHEAARWFQTSEEAAEDRRDARLYRLLTDALSSLARHGEPPTAAVMEELRTTAVVRALWDRPRPGAKWLQPPPEAELDWILLIENMTSAVSRGRSCTGTDAAVVLADAVRLYRSIRGVMRGASSAAKPSVQAGLVLVHGMLGAVERWASGGGLPTDAAAMLQTNITTIASSLGAPPGKSLRTTWPGPATSKASCWPV</sequence>
<reference evidence="2" key="1">
    <citation type="submission" date="2015-08" db="EMBL/GenBank/DDBJ databases">
        <title>Complete Genome Sequence of Azospirillum thiophilum BV-S.</title>
        <authorList>
            <person name="Fomenkov A."/>
            <person name="Vincze T."/>
            <person name="Grabovich M."/>
            <person name="Dubinina G."/>
            <person name="Orlova M."/>
            <person name="Belousova E."/>
            <person name="Roberts R.J."/>
        </authorList>
    </citation>
    <scope>NUCLEOTIDE SEQUENCE [LARGE SCALE GENOMIC DNA]</scope>
    <source>
        <strain evidence="2">BV-S</strain>
    </source>
</reference>
<evidence type="ECO:0000313" key="1">
    <source>
        <dbReference type="EMBL" id="ALG75318.1"/>
    </source>
</evidence>
<evidence type="ECO:0000313" key="2">
    <source>
        <dbReference type="Proteomes" id="UP000069935"/>
    </source>
</evidence>
<dbReference type="EMBL" id="CP012406">
    <property type="protein sequence ID" value="ALG75318.1"/>
    <property type="molecule type" value="Genomic_DNA"/>
</dbReference>
<proteinExistence type="predicted"/>
<organism evidence="1 2">
    <name type="scientific">Azospirillum thiophilum</name>
    <dbReference type="NCBI Taxonomy" id="528244"/>
    <lineage>
        <taxon>Bacteria</taxon>
        <taxon>Pseudomonadati</taxon>
        <taxon>Pseudomonadota</taxon>
        <taxon>Alphaproteobacteria</taxon>
        <taxon>Rhodospirillales</taxon>
        <taxon>Azospirillaceae</taxon>
        <taxon>Azospirillum</taxon>
    </lineage>
</organism>
<dbReference type="RefSeq" id="WP_045584793.1">
    <property type="nucleotide sequence ID" value="NZ_CP012406.1"/>
</dbReference>
<dbReference type="AlphaFoldDB" id="A0AAC8W580"/>
<keyword evidence="2" id="KW-1185">Reference proteome</keyword>
<name>A0AAC8W580_9PROT</name>